<organism evidence="2 3">
    <name type="scientific">Plakobranchus ocellatus</name>
    <dbReference type="NCBI Taxonomy" id="259542"/>
    <lineage>
        <taxon>Eukaryota</taxon>
        <taxon>Metazoa</taxon>
        <taxon>Spiralia</taxon>
        <taxon>Lophotrochozoa</taxon>
        <taxon>Mollusca</taxon>
        <taxon>Gastropoda</taxon>
        <taxon>Heterobranchia</taxon>
        <taxon>Euthyneura</taxon>
        <taxon>Panpulmonata</taxon>
        <taxon>Sacoglossa</taxon>
        <taxon>Placobranchoidea</taxon>
        <taxon>Plakobranchidae</taxon>
        <taxon>Plakobranchus</taxon>
    </lineage>
</organism>
<evidence type="ECO:0000256" key="1">
    <source>
        <dbReference type="SAM" id="MobiDB-lite"/>
    </source>
</evidence>
<feature type="region of interest" description="Disordered" evidence="1">
    <location>
        <begin position="168"/>
        <end position="187"/>
    </location>
</feature>
<dbReference type="AlphaFoldDB" id="A0AAV3Y9T1"/>
<sequence>MMPALSCSLFSVSGARVAACGKSLEKLQGGVQGLSPLPLKDWNEMVTVKDIPCPLSSQGTDGGARTYGRRDHTKIQKDLSQHSTPSLHQSFPLNIPPKSPLHLFTPATLHSSQLSTPSLHSALYSTYPLQPLSTPASFPLHFSIPPSSPLSLSTQAFHSTCLSQPAFHSISPPKLPTQHPPKLSTPSLHPSYSPLQPAFHSISPPSSLLHLSTPASFPLHLSIPPNSPLSLSTQAFHSTCLPQPSLRSISPPKLSTPSLHPRSPLHSPSFFNRPLFPSEFLSSENEVSVPKRSLMLRIF</sequence>
<evidence type="ECO:0000313" key="3">
    <source>
        <dbReference type="Proteomes" id="UP000735302"/>
    </source>
</evidence>
<dbReference type="EMBL" id="BLXT01000641">
    <property type="protein sequence ID" value="GFN79212.1"/>
    <property type="molecule type" value="Genomic_DNA"/>
</dbReference>
<protein>
    <submittedName>
        <fullName evidence="2">Uncharacterized protein</fullName>
    </submittedName>
</protein>
<name>A0AAV3Y9T1_9GAST</name>
<gene>
    <name evidence="2" type="ORF">PoB_000571800</name>
</gene>
<reference evidence="2 3" key="1">
    <citation type="journal article" date="2021" name="Elife">
        <title>Chloroplast acquisition without the gene transfer in kleptoplastic sea slugs, Plakobranchus ocellatus.</title>
        <authorList>
            <person name="Maeda T."/>
            <person name="Takahashi S."/>
            <person name="Yoshida T."/>
            <person name="Shimamura S."/>
            <person name="Takaki Y."/>
            <person name="Nagai Y."/>
            <person name="Toyoda A."/>
            <person name="Suzuki Y."/>
            <person name="Arimoto A."/>
            <person name="Ishii H."/>
            <person name="Satoh N."/>
            <person name="Nishiyama T."/>
            <person name="Hasebe M."/>
            <person name="Maruyama T."/>
            <person name="Minagawa J."/>
            <person name="Obokata J."/>
            <person name="Shigenobu S."/>
        </authorList>
    </citation>
    <scope>NUCLEOTIDE SEQUENCE [LARGE SCALE GENOMIC DNA]</scope>
</reference>
<dbReference type="Proteomes" id="UP000735302">
    <property type="component" value="Unassembled WGS sequence"/>
</dbReference>
<accession>A0AAV3Y9T1</accession>
<evidence type="ECO:0000313" key="2">
    <source>
        <dbReference type="EMBL" id="GFN79212.1"/>
    </source>
</evidence>
<proteinExistence type="predicted"/>
<keyword evidence="3" id="KW-1185">Reference proteome</keyword>
<comment type="caution">
    <text evidence="2">The sequence shown here is derived from an EMBL/GenBank/DDBJ whole genome shotgun (WGS) entry which is preliminary data.</text>
</comment>